<evidence type="ECO:0000256" key="12">
    <source>
        <dbReference type="ARBA" id="ARBA00023304"/>
    </source>
</evidence>
<dbReference type="AlphaFoldDB" id="A0A520MXS4"/>
<dbReference type="GO" id="GO:0008696">
    <property type="term" value="F:4-amino-4-deoxychorismate lyase activity"/>
    <property type="evidence" value="ECO:0007669"/>
    <property type="project" value="UniProtKB-EC"/>
</dbReference>
<evidence type="ECO:0000256" key="18">
    <source>
        <dbReference type="ARBA" id="ARBA00054027"/>
    </source>
</evidence>
<name>A0A520MXS4_9GAMM</name>
<gene>
    <name evidence="21" type="primary">ilvE</name>
    <name evidence="22" type="ORF">EVA92_03830</name>
</gene>
<comment type="catalytic activity">
    <reaction evidence="14 21">
        <text>L-valine + 2-oxoglutarate = 3-methyl-2-oxobutanoate + L-glutamate</text>
        <dbReference type="Rhea" id="RHEA:24813"/>
        <dbReference type="ChEBI" id="CHEBI:11851"/>
        <dbReference type="ChEBI" id="CHEBI:16810"/>
        <dbReference type="ChEBI" id="CHEBI:29985"/>
        <dbReference type="ChEBI" id="CHEBI:57762"/>
        <dbReference type="EC" id="2.6.1.42"/>
    </reaction>
</comment>
<comment type="function">
    <text evidence="2 21">Acts on leucine, isoleucine and valine.</text>
</comment>
<dbReference type="EC" id="2.6.1.42" evidence="21"/>
<protein>
    <recommendedName>
        <fullName evidence="21">Branched-chain-amino-acid aminotransferase</fullName>
        <shortName evidence="21">BCAT</shortName>
        <ecNumber evidence="21">2.6.1.42</ecNumber>
    </recommendedName>
</protein>
<evidence type="ECO:0000256" key="3">
    <source>
        <dbReference type="ARBA" id="ARBA00004824"/>
    </source>
</evidence>
<comment type="pathway">
    <text evidence="13">Cofactor biosynthesis; tetrahydrofolate biosynthesis; 4-aminobenzoate from chorismate: step 2/2.</text>
</comment>
<dbReference type="Pfam" id="PF01063">
    <property type="entry name" value="Aminotran_4"/>
    <property type="match status" value="1"/>
</dbReference>
<dbReference type="EMBL" id="SHBE01000007">
    <property type="protein sequence ID" value="RZO26003.1"/>
    <property type="molecule type" value="Genomic_DNA"/>
</dbReference>
<comment type="pathway">
    <text evidence="3 21">Amino-acid biosynthesis; L-isoleucine biosynthesis; L-isoleucine from 2-oxobutanoate: step 4/4.</text>
</comment>
<dbReference type="UniPathway" id="UPA00049">
    <property type="reaction ID" value="UER00062"/>
</dbReference>
<dbReference type="SUPFAM" id="SSF56752">
    <property type="entry name" value="D-aminoacid aminotransferase-like PLP-dependent enzymes"/>
    <property type="match status" value="1"/>
</dbReference>
<dbReference type="GO" id="GO:0046656">
    <property type="term" value="P:folic acid biosynthetic process"/>
    <property type="evidence" value="ECO:0007669"/>
    <property type="project" value="UniProtKB-KW"/>
</dbReference>
<dbReference type="GO" id="GO:0009098">
    <property type="term" value="P:L-leucine biosynthetic process"/>
    <property type="evidence" value="ECO:0007669"/>
    <property type="project" value="UniProtKB-UniPathway"/>
</dbReference>
<comment type="catalytic activity">
    <reaction evidence="15 21">
        <text>L-isoleucine + 2-oxoglutarate = (S)-3-methyl-2-oxopentanoate + L-glutamate</text>
        <dbReference type="Rhea" id="RHEA:24801"/>
        <dbReference type="ChEBI" id="CHEBI:16810"/>
        <dbReference type="ChEBI" id="CHEBI:29985"/>
        <dbReference type="ChEBI" id="CHEBI:35146"/>
        <dbReference type="ChEBI" id="CHEBI:58045"/>
        <dbReference type="EC" id="2.6.1.42"/>
    </reaction>
</comment>
<dbReference type="PROSITE" id="PS00770">
    <property type="entry name" value="AA_TRANSFER_CLASS_4"/>
    <property type="match status" value="1"/>
</dbReference>
<comment type="pathway">
    <text evidence="5 21">Amino-acid biosynthesis; L-leucine biosynthesis; L-leucine from 3-methyl-2-oxobutanoate: step 4/4.</text>
</comment>
<evidence type="ECO:0000313" key="22">
    <source>
        <dbReference type="EMBL" id="RZO26003.1"/>
    </source>
</evidence>
<comment type="function">
    <text evidence="18">Involved in the biosynthesis of p-aminobenzoate (PABA), a precursor of tetrahydrofolate. Converts 4-amino-4-deoxychorismate into 4-aminobenzoate (PABA) and pyruvate.</text>
</comment>
<dbReference type="CDD" id="cd01557">
    <property type="entry name" value="BCAT_beta_family"/>
    <property type="match status" value="1"/>
</dbReference>
<comment type="cofactor">
    <cofactor evidence="1 20">
        <name>pyridoxal 5'-phosphate</name>
        <dbReference type="ChEBI" id="CHEBI:597326"/>
    </cofactor>
</comment>
<evidence type="ECO:0000256" key="10">
    <source>
        <dbReference type="ARBA" id="ARBA00022898"/>
    </source>
</evidence>
<evidence type="ECO:0000256" key="7">
    <source>
        <dbReference type="ARBA" id="ARBA00022576"/>
    </source>
</evidence>
<evidence type="ECO:0000256" key="8">
    <source>
        <dbReference type="ARBA" id="ARBA00022605"/>
    </source>
</evidence>
<comment type="caution">
    <text evidence="22">The sequence shown here is derived from an EMBL/GenBank/DDBJ whole genome shotgun (WGS) entry which is preliminary data.</text>
</comment>
<dbReference type="NCBIfam" id="NF005146">
    <property type="entry name" value="PRK06606.1"/>
    <property type="match status" value="1"/>
</dbReference>
<dbReference type="Gene3D" id="3.30.470.10">
    <property type="match status" value="1"/>
</dbReference>
<dbReference type="InterPro" id="IPR005785">
    <property type="entry name" value="B_amino_transI"/>
</dbReference>
<dbReference type="GO" id="GO:0052654">
    <property type="term" value="F:L-leucine-2-oxoglutarate transaminase activity"/>
    <property type="evidence" value="ECO:0007669"/>
    <property type="project" value="RHEA"/>
</dbReference>
<dbReference type="InterPro" id="IPR043131">
    <property type="entry name" value="BCAT-like_N"/>
</dbReference>
<keyword evidence="10 20" id="KW-0663">Pyridoxal phosphate</keyword>
<evidence type="ECO:0000256" key="5">
    <source>
        <dbReference type="ARBA" id="ARBA00005072"/>
    </source>
</evidence>
<evidence type="ECO:0000256" key="1">
    <source>
        <dbReference type="ARBA" id="ARBA00001933"/>
    </source>
</evidence>
<keyword evidence="8 21" id="KW-0028">Amino-acid biosynthesis</keyword>
<evidence type="ECO:0000313" key="23">
    <source>
        <dbReference type="Proteomes" id="UP000315825"/>
    </source>
</evidence>
<evidence type="ECO:0000256" key="14">
    <source>
        <dbReference type="ARBA" id="ARBA00048212"/>
    </source>
</evidence>
<dbReference type="PANTHER" id="PTHR42743:SF11">
    <property type="entry name" value="AMINODEOXYCHORISMATE LYASE"/>
    <property type="match status" value="1"/>
</dbReference>
<dbReference type="InterPro" id="IPR033939">
    <property type="entry name" value="BCAT_family"/>
</dbReference>
<dbReference type="Proteomes" id="UP000315825">
    <property type="component" value="Unassembled WGS sequence"/>
</dbReference>
<evidence type="ECO:0000256" key="2">
    <source>
        <dbReference type="ARBA" id="ARBA00003109"/>
    </source>
</evidence>
<dbReference type="GO" id="GO:0052656">
    <property type="term" value="F:L-isoleucine-2-oxoglutarate transaminase activity"/>
    <property type="evidence" value="ECO:0007669"/>
    <property type="project" value="RHEA"/>
</dbReference>
<dbReference type="InterPro" id="IPR018300">
    <property type="entry name" value="Aminotrans_IV_CS"/>
</dbReference>
<dbReference type="GO" id="GO:0009097">
    <property type="term" value="P:isoleucine biosynthetic process"/>
    <property type="evidence" value="ECO:0007669"/>
    <property type="project" value="UniProtKB-UniPathway"/>
</dbReference>
<reference evidence="22 23" key="1">
    <citation type="submission" date="2019-02" db="EMBL/GenBank/DDBJ databases">
        <title>Prokaryotic population dynamics and viral predation in marine succession experiment using metagenomics: the confinement effect.</title>
        <authorList>
            <person name="Haro-Moreno J.M."/>
            <person name="Rodriguez-Valera F."/>
            <person name="Lopez-Perez M."/>
        </authorList>
    </citation>
    <scope>NUCLEOTIDE SEQUENCE [LARGE SCALE GENOMIC DNA]</scope>
    <source>
        <strain evidence="22">MED-G159</strain>
    </source>
</reference>
<evidence type="ECO:0000256" key="4">
    <source>
        <dbReference type="ARBA" id="ARBA00004931"/>
    </source>
</evidence>
<dbReference type="UniPathway" id="UPA00048">
    <property type="reaction ID" value="UER00073"/>
</dbReference>
<dbReference type="NCBIfam" id="TIGR01122">
    <property type="entry name" value="ilvE_I"/>
    <property type="match status" value="1"/>
</dbReference>
<proteinExistence type="inferred from homology"/>
<keyword evidence="11" id="KW-0289">Folate biosynthesis</keyword>
<dbReference type="Gene3D" id="3.20.10.10">
    <property type="entry name" value="D-amino Acid Aminotransferase, subunit A, domain 2"/>
    <property type="match status" value="1"/>
</dbReference>
<dbReference type="InterPro" id="IPR001544">
    <property type="entry name" value="Aminotrans_IV"/>
</dbReference>
<evidence type="ECO:0000256" key="16">
    <source>
        <dbReference type="ARBA" id="ARBA00049229"/>
    </source>
</evidence>
<evidence type="ECO:0000256" key="17">
    <source>
        <dbReference type="ARBA" id="ARBA00049529"/>
    </source>
</evidence>
<evidence type="ECO:0000256" key="11">
    <source>
        <dbReference type="ARBA" id="ARBA00022909"/>
    </source>
</evidence>
<accession>A0A520MXS4</accession>
<comment type="similarity">
    <text evidence="6 19">Belongs to the class-IV pyridoxal-phosphate-dependent aminotransferase family.</text>
</comment>
<keyword evidence="9 21" id="KW-0808">Transferase</keyword>
<evidence type="ECO:0000256" key="19">
    <source>
        <dbReference type="RuleBase" id="RU004106"/>
    </source>
</evidence>
<keyword evidence="7 21" id="KW-0032">Aminotransferase</keyword>
<dbReference type="FunFam" id="3.20.10.10:FF:000002">
    <property type="entry name" value="D-alanine aminotransferase"/>
    <property type="match status" value="1"/>
</dbReference>
<evidence type="ECO:0000256" key="9">
    <source>
        <dbReference type="ARBA" id="ARBA00022679"/>
    </source>
</evidence>
<organism evidence="22 23">
    <name type="scientific">SAR86 cluster bacterium</name>
    <dbReference type="NCBI Taxonomy" id="2030880"/>
    <lineage>
        <taxon>Bacteria</taxon>
        <taxon>Pseudomonadati</taxon>
        <taxon>Pseudomonadota</taxon>
        <taxon>Gammaproteobacteria</taxon>
        <taxon>SAR86 cluster</taxon>
    </lineage>
</organism>
<dbReference type="UniPathway" id="UPA00047">
    <property type="reaction ID" value="UER00058"/>
</dbReference>
<keyword evidence="12 21" id="KW-0100">Branched-chain amino acid biosynthesis</keyword>
<evidence type="ECO:0000256" key="6">
    <source>
        <dbReference type="ARBA" id="ARBA00009320"/>
    </source>
</evidence>
<dbReference type="PANTHER" id="PTHR42743">
    <property type="entry name" value="AMINO-ACID AMINOTRANSFERASE"/>
    <property type="match status" value="1"/>
</dbReference>
<dbReference type="InterPro" id="IPR043132">
    <property type="entry name" value="BCAT-like_C"/>
</dbReference>
<comment type="catalytic activity">
    <reaction evidence="17">
        <text>4-amino-4-deoxychorismate = 4-aminobenzoate + pyruvate + H(+)</text>
        <dbReference type="Rhea" id="RHEA:16201"/>
        <dbReference type="ChEBI" id="CHEBI:15361"/>
        <dbReference type="ChEBI" id="CHEBI:15378"/>
        <dbReference type="ChEBI" id="CHEBI:17836"/>
        <dbReference type="ChEBI" id="CHEBI:58406"/>
        <dbReference type="EC" id="4.1.3.38"/>
    </reaction>
</comment>
<dbReference type="InterPro" id="IPR050571">
    <property type="entry name" value="Class-IV_PLP-Dep_Aminotrnsfr"/>
</dbReference>
<dbReference type="GO" id="GO:0052655">
    <property type="term" value="F:L-valine-2-oxoglutarate transaminase activity"/>
    <property type="evidence" value="ECO:0007669"/>
    <property type="project" value="RHEA"/>
</dbReference>
<dbReference type="InterPro" id="IPR036038">
    <property type="entry name" value="Aminotransferase-like"/>
</dbReference>
<sequence length="302" mass="33906">MSDTYWVDGKYLKKEDVSISPLTHTFHYGLGVFEGVRSYGAEDGSVNIFRLDEHTNRLLESAKITGIDINFSYDEIFDAQIQVVKKSNLQNAYIRPLLYLGSERLGLDIDGIDSHAMVTCWEWPAYFGEDALEKGIDVMVSSFTRQFPNSLMTKSKISGGYVNGIMAHDQAKKNGYQEAVLLDTNGFVAEGSGQNIFVVKDGSLITPSLNCCLNGITRRSVLKFAEDENIDVIERNITRDELYTADELFFCGTAVEITPIRSVDKKLICNGNRGEITNLIQSLYLDTVQGKSKKYQDWLTRV</sequence>
<comment type="catalytic activity">
    <reaction evidence="16 21">
        <text>L-leucine + 2-oxoglutarate = 4-methyl-2-oxopentanoate + L-glutamate</text>
        <dbReference type="Rhea" id="RHEA:18321"/>
        <dbReference type="ChEBI" id="CHEBI:16810"/>
        <dbReference type="ChEBI" id="CHEBI:17865"/>
        <dbReference type="ChEBI" id="CHEBI:29985"/>
        <dbReference type="ChEBI" id="CHEBI:57427"/>
        <dbReference type="EC" id="2.6.1.42"/>
    </reaction>
</comment>
<evidence type="ECO:0000256" key="20">
    <source>
        <dbReference type="RuleBase" id="RU004516"/>
    </source>
</evidence>
<comment type="pathway">
    <text evidence="4 21">Amino-acid biosynthesis; L-valine biosynthesis; L-valine from pyruvate: step 4/4.</text>
</comment>
<dbReference type="GO" id="GO:0009099">
    <property type="term" value="P:L-valine biosynthetic process"/>
    <property type="evidence" value="ECO:0007669"/>
    <property type="project" value="UniProtKB-UniPathway"/>
</dbReference>
<evidence type="ECO:0000256" key="13">
    <source>
        <dbReference type="ARBA" id="ARBA00035633"/>
    </source>
</evidence>
<evidence type="ECO:0000256" key="15">
    <source>
        <dbReference type="ARBA" id="ARBA00048798"/>
    </source>
</evidence>
<evidence type="ECO:0000256" key="21">
    <source>
        <dbReference type="RuleBase" id="RU364094"/>
    </source>
</evidence>